<reference evidence="1 2" key="1">
    <citation type="journal article" date="2015" name="Nature">
        <title>rRNA introns, odd ribosomes, and small enigmatic genomes across a large radiation of phyla.</title>
        <authorList>
            <person name="Brown C.T."/>
            <person name="Hug L.A."/>
            <person name="Thomas B.C."/>
            <person name="Sharon I."/>
            <person name="Castelle C.J."/>
            <person name="Singh A."/>
            <person name="Wilkins M.J."/>
            <person name="Williams K.H."/>
            <person name="Banfield J.F."/>
        </authorList>
    </citation>
    <scope>NUCLEOTIDE SEQUENCE [LARGE SCALE GENOMIC DNA]</scope>
</reference>
<organism evidence="1 2">
    <name type="scientific">Candidatus Giovannonibacteria bacterium GW2011_GWB1_47_6b</name>
    <dbReference type="NCBI Taxonomy" id="1618655"/>
    <lineage>
        <taxon>Bacteria</taxon>
        <taxon>Candidatus Giovannoniibacteriota</taxon>
    </lineage>
</organism>
<dbReference type="Proteomes" id="UP000034682">
    <property type="component" value="Unassembled WGS sequence"/>
</dbReference>
<comment type="caution">
    <text evidence="1">The sequence shown here is derived from an EMBL/GenBank/DDBJ whole genome shotgun (WGS) entry which is preliminary data.</text>
</comment>
<protein>
    <recommendedName>
        <fullName evidence="3">3D domain-containing protein</fullName>
    </recommendedName>
</protein>
<gene>
    <name evidence="1" type="ORF">UY02_C0041G0001</name>
</gene>
<dbReference type="CDD" id="cd22784">
    <property type="entry name" value="DPBB_MltA_YuiC-like"/>
    <property type="match status" value="1"/>
</dbReference>
<evidence type="ECO:0008006" key="3">
    <source>
        <dbReference type="Google" id="ProtNLM"/>
    </source>
</evidence>
<proteinExistence type="predicted"/>
<dbReference type="AlphaFoldDB" id="A0A0G1T280"/>
<accession>A0A0G1T280</accession>
<evidence type="ECO:0000313" key="2">
    <source>
        <dbReference type="Proteomes" id="UP000034682"/>
    </source>
</evidence>
<sequence length="172" mass="19086">MVGCASILIPQQGFFYTTNMVNLFLQRFTNGAIALAILANASSNPLIFPSQNDIEGGVFEADLHDTALVAKTPLDEGRRRMTVHLTAYSSTFDQTDDTPLITAAGTRVRDGIVAANFLPLYTRIKIPELFGEKVFVVEDRMAKRFQDRVDLWFPDRASAKKFGIKTAEIVVL</sequence>
<evidence type="ECO:0000313" key="1">
    <source>
        <dbReference type="EMBL" id="KKU75847.1"/>
    </source>
</evidence>
<dbReference type="EMBL" id="LCOK01000041">
    <property type="protein sequence ID" value="KKU75847.1"/>
    <property type="molecule type" value="Genomic_DNA"/>
</dbReference>
<name>A0A0G1T280_9BACT</name>